<dbReference type="InterPro" id="IPR025201">
    <property type="entry name" value="KdpD_TM"/>
</dbReference>
<dbReference type="EMBL" id="JBIRYI010000013">
    <property type="protein sequence ID" value="MFI2489268.1"/>
    <property type="molecule type" value="Genomic_DNA"/>
</dbReference>
<feature type="transmembrane region" description="Helical" evidence="11">
    <location>
        <begin position="12"/>
        <end position="31"/>
    </location>
</feature>
<dbReference type="InterPro" id="IPR038318">
    <property type="entry name" value="KdpD_sf"/>
</dbReference>
<keyword evidence="6" id="KW-0418">Kinase</keyword>
<keyword evidence="7" id="KW-0067">ATP-binding</keyword>
<keyword evidence="3" id="KW-0808">Transferase</keyword>
<evidence type="ECO:0000313" key="14">
    <source>
        <dbReference type="Proteomes" id="UP001611580"/>
    </source>
</evidence>
<dbReference type="Pfam" id="PF13493">
    <property type="entry name" value="DUF4118"/>
    <property type="match status" value="1"/>
</dbReference>
<keyword evidence="14" id="KW-1185">Reference proteome</keyword>
<keyword evidence="4 11" id="KW-0812">Transmembrane</keyword>
<keyword evidence="10 11" id="KW-0472">Membrane</keyword>
<evidence type="ECO:0000256" key="1">
    <source>
        <dbReference type="ARBA" id="ARBA00004141"/>
    </source>
</evidence>
<evidence type="ECO:0000256" key="6">
    <source>
        <dbReference type="ARBA" id="ARBA00022777"/>
    </source>
</evidence>
<sequence length="251" mass="26566">MAADAGAPRRPWVRATAVLAPLLACVILSAFRDDITTVTSALILVVLVVAAAATGDRPAGLLAALSAGVGFDLFLTAPYLRLVITDAEDIEATVLLVVISLVVTEVALWGYRQQRRAARRAGYLDGMLDAARAAIEGDLPVGAVHDVVARHITDVLGAEDCRWFPGPVTDVRIAILGHDGVLIRNGREVDVERSGLPVDEYVAIPVHRGADVVGHFLVTAVSHPHFPTHEQLRVAVLLARQVAPLDAGGRA</sequence>
<evidence type="ECO:0000313" key="13">
    <source>
        <dbReference type="EMBL" id="MFI2489268.1"/>
    </source>
</evidence>
<evidence type="ECO:0000256" key="9">
    <source>
        <dbReference type="ARBA" id="ARBA00023012"/>
    </source>
</evidence>
<evidence type="ECO:0000256" key="10">
    <source>
        <dbReference type="ARBA" id="ARBA00023136"/>
    </source>
</evidence>
<keyword evidence="2" id="KW-0597">Phosphoprotein</keyword>
<accession>A0ABW7XP03</accession>
<organism evidence="13 14">
    <name type="scientific">Promicromonospora kroppenstedtii</name>
    <dbReference type="NCBI Taxonomy" id="440482"/>
    <lineage>
        <taxon>Bacteria</taxon>
        <taxon>Bacillati</taxon>
        <taxon>Actinomycetota</taxon>
        <taxon>Actinomycetes</taxon>
        <taxon>Micrococcales</taxon>
        <taxon>Promicromonosporaceae</taxon>
        <taxon>Promicromonospora</taxon>
    </lineage>
</organism>
<feature type="transmembrane region" description="Helical" evidence="11">
    <location>
        <begin position="61"/>
        <end position="80"/>
    </location>
</feature>
<feature type="transmembrane region" description="Helical" evidence="11">
    <location>
        <begin position="37"/>
        <end position="54"/>
    </location>
</feature>
<reference evidence="13 14" key="1">
    <citation type="submission" date="2024-10" db="EMBL/GenBank/DDBJ databases">
        <title>The Natural Products Discovery Center: Release of the First 8490 Sequenced Strains for Exploring Actinobacteria Biosynthetic Diversity.</title>
        <authorList>
            <person name="Kalkreuter E."/>
            <person name="Kautsar S.A."/>
            <person name="Yang D."/>
            <person name="Bader C.D."/>
            <person name="Teijaro C.N."/>
            <person name="Fluegel L."/>
            <person name="Davis C.M."/>
            <person name="Simpson J.R."/>
            <person name="Lauterbach L."/>
            <person name="Steele A.D."/>
            <person name="Gui C."/>
            <person name="Meng S."/>
            <person name="Li G."/>
            <person name="Viehrig K."/>
            <person name="Ye F."/>
            <person name="Su P."/>
            <person name="Kiefer A.F."/>
            <person name="Nichols A."/>
            <person name="Cepeda A.J."/>
            <person name="Yan W."/>
            <person name="Fan B."/>
            <person name="Jiang Y."/>
            <person name="Adhikari A."/>
            <person name="Zheng C.-J."/>
            <person name="Schuster L."/>
            <person name="Cowan T.M."/>
            <person name="Smanski M.J."/>
            <person name="Chevrette M.G."/>
            <person name="De Carvalho L.P.S."/>
            <person name="Shen B."/>
        </authorList>
    </citation>
    <scope>NUCLEOTIDE SEQUENCE [LARGE SCALE GENOMIC DNA]</scope>
    <source>
        <strain evidence="13 14">NPDC019481</strain>
    </source>
</reference>
<dbReference type="Gene3D" id="1.20.120.620">
    <property type="entry name" value="Backbone structure of the membrane domain of e. Coli histidine kinase receptor kdpd"/>
    <property type="match status" value="1"/>
</dbReference>
<evidence type="ECO:0000256" key="11">
    <source>
        <dbReference type="SAM" id="Phobius"/>
    </source>
</evidence>
<feature type="transmembrane region" description="Helical" evidence="11">
    <location>
        <begin position="92"/>
        <end position="111"/>
    </location>
</feature>
<evidence type="ECO:0000259" key="12">
    <source>
        <dbReference type="Pfam" id="PF13493"/>
    </source>
</evidence>
<name>A0ABW7XP03_9MICO</name>
<evidence type="ECO:0000256" key="8">
    <source>
        <dbReference type="ARBA" id="ARBA00022989"/>
    </source>
</evidence>
<dbReference type="RefSeq" id="WP_397406370.1">
    <property type="nucleotide sequence ID" value="NZ_JBIRYI010000013.1"/>
</dbReference>
<protein>
    <submittedName>
        <fullName evidence="13">DUF4118 domain-containing protein</fullName>
    </submittedName>
</protein>
<feature type="domain" description="Sensor protein KdpD transmembrane" evidence="12">
    <location>
        <begin position="16"/>
        <end position="120"/>
    </location>
</feature>
<evidence type="ECO:0000256" key="3">
    <source>
        <dbReference type="ARBA" id="ARBA00022679"/>
    </source>
</evidence>
<evidence type="ECO:0000256" key="5">
    <source>
        <dbReference type="ARBA" id="ARBA00022741"/>
    </source>
</evidence>
<gene>
    <name evidence="13" type="ORF">ACH47X_20325</name>
</gene>
<proteinExistence type="predicted"/>
<evidence type="ECO:0000256" key="4">
    <source>
        <dbReference type="ARBA" id="ARBA00022692"/>
    </source>
</evidence>
<comment type="subcellular location">
    <subcellularLocation>
        <location evidence="1">Membrane</location>
        <topology evidence="1">Multi-pass membrane protein</topology>
    </subcellularLocation>
</comment>
<keyword evidence="8 11" id="KW-1133">Transmembrane helix</keyword>
<keyword evidence="9" id="KW-0902">Two-component regulatory system</keyword>
<comment type="caution">
    <text evidence="13">The sequence shown here is derived from an EMBL/GenBank/DDBJ whole genome shotgun (WGS) entry which is preliminary data.</text>
</comment>
<keyword evidence="5" id="KW-0547">Nucleotide-binding</keyword>
<evidence type="ECO:0000256" key="2">
    <source>
        <dbReference type="ARBA" id="ARBA00022553"/>
    </source>
</evidence>
<dbReference type="Proteomes" id="UP001611580">
    <property type="component" value="Unassembled WGS sequence"/>
</dbReference>
<evidence type="ECO:0000256" key="7">
    <source>
        <dbReference type="ARBA" id="ARBA00022840"/>
    </source>
</evidence>